<dbReference type="SUPFAM" id="SSF48452">
    <property type="entry name" value="TPR-like"/>
    <property type="match status" value="1"/>
</dbReference>
<dbReference type="GeneID" id="119719843"/>
<dbReference type="Gene3D" id="3.40.50.10140">
    <property type="entry name" value="Toll/interleukin-1 receptor homology (TIR) domain"/>
    <property type="match status" value="1"/>
</dbReference>
<evidence type="ECO:0000256" key="1">
    <source>
        <dbReference type="PROSITE-ProRule" id="PRU00339"/>
    </source>
</evidence>
<dbReference type="InterPro" id="IPR000157">
    <property type="entry name" value="TIR_dom"/>
</dbReference>
<feature type="repeat" description="TPR" evidence="1">
    <location>
        <begin position="285"/>
        <end position="318"/>
    </location>
</feature>
<organism evidence="3 4">
    <name type="scientific">Patiria miniata</name>
    <name type="common">Bat star</name>
    <name type="synonym">Asterina miniata</name>
    <dbReference type="NCBI Taxonomy" id="46514"/>
    <lineage>
        <taxon>Eukaryota</taxon>
        <taxon>Metazoa</taxon>
        <taxon>Echinodermata</taxon>
        <taxon>Eleutherozoa</taxon>
        <taxon>Asterozoa</taxon>
        <taxon>Asteroidea</taxon>
        <taxon>Valvatacea</taxon>
        <taxon>Valvatida</taxon>
        <taxon>Asterinidae</taxon>
        <taxon>Patiria</taxon>
    </lineage>
</organism>
<protein>
    <recommendedName>
        <fullName evidence="2">TIR domain-containing protein</fullName>
    </recommendedName>
</protein>
<dbReference type="Gene3D" id="1.25.40.10">
    <property type="entry name" value="Tetratricopeptide repeat domain"/>
    <property type="match status" value="2"/>
</dbReference>
<dbReference type="InterPro" id="IPR019734">
    <property type="entry name" value="TPR_rpt"/>
</dbReference>
<dbReference type="PROSITE" id="PS50005">
    <property type="entry name" value="TPR"/>
    <property type="match status" value="2"/>
</dbReference>
<dbReference type="SMART" id="SM00028">
    <property type="entry name" value="TPR"/>
    <property type="match status" value="4"/>
</dbReference>
<dbReference type="OrthoDB" id="9976543at2759"/>
<proteinExistence type="predicted"/>
<dbReference type="Proteomes" id="UP000887568">
    <property type="component" value="Unplaced"/>
</dbReference>
<sequence length="637" mass="74662">MAKDSLINQTVESLGCHLSWPELRGCVADKQTLLREQGILAGDDWDYNDRPTYYTAVRNLQGFVAFHLSDYQKALGFFNDVLDKDKRNINALGNMAFLHKKLCKMDKYRQYHGQLTEILALTCNAERAMAYADKAHAIRFLEHKRCFRYMRFIERAVTIGRECDGPQRAEWLFDYALALYKRDFHMLYLRQLASEALFVPEHSEWYSEERISNGFKEACRFFLEVARNSTSRDYQALSWVFLGILVNHDPEHRSIAKAFIDEPDLQDLTAEKCFEKGLEMLPEHAVLIRRVGSEYVKLGNYEKARPLLEKSLSKTRSQFVYRFRALMFLGMYERTTDKQTDQAREFLQKAIEDFTCAIEMRKYPADYSDLGYVYYLLGNIDEAISNFPHAIDSEHDHFFDPVQTHKRWAKCLDELNDQEGSRLQLEEAEKIREEILKTPLAEDHSVDFNDDFDYYSTVEKLGYVRILEDYHFVAPPPPNTKQNRTQRKYPYDFFVWHADRDSRWTEVFVHKLESEHGLLGCMEQRDFHLGRSVLNEFLRCLKESYKFVIVLTPHPSSPSCEGTVPRGEGWESYVIDQAVFEGNKCVRGHLREYILPVLLRDCNIPETLQTVNAIKCKEGQILKEQWVDLVQKLAQEV</sequence>
<dbReference type="OMA" id="VESLGCH"/>
<dbReference type="InterPro" id="IPR011990">
    <property type="entry name" value="TPR-like_helical_dom_sf"/>
</dbReference>
<evidence type="ECO:0000313" key="3">
    <source>
        <dbReference type="EnsemblMetazoa" id="XP_038045267.1"/>
    </source>
</evidence>
<reference evidence="3" key="1">
    <citation type="submission" date="2022-11" db="UniProtKB">
        <authorList>
            <consortium name="EnsemblMetazoa"/>
        </authorList>
    </citation>
    <scope>IDENTIFICATION</scope>
</reference>
<dbReference type="PANTHER" id="PTHR16253:SF1">
    <property type="entry name" value="TIR DOMAIN-CONTAINING PROTEIN"/>
    <property type="match status" value="1"/>
</dbReference>
<dbReference type="SUPFAM" id="SSF52200">
    <property type="entry name" value="Toll/Interleukin receptor TIR domain"/>
    <property type="match status" value="1"/>
</dbReference>
<feature type="domain" description="TIR" evidence="2">
    <location>
        <begin position="489"/>
        <end position="633"/>
    </location>
</feature>
<evidence type="ECO:0000259" key="2">
    <source>
        <dbReference type="PROSITE" id="PS50104"/>
    </source>
</evidence>
<evidence type="ECO:0000313" key="4">
    <source>
        <dbReference type="Proteomes" id="UP000887568"/>
    </source>
</evidence>
<dbReference type="RefSeq" id="XP_038045267.1">
    <property type="nucleotide sequence ID" value="XM_038189339.1"/>
</dbReference>
<dbReference type="EnsemblMetazoa" id="XM_038189339.1">
    <property type="protein sequence ID" value="XP_038045267.1"/>
    <property type="gene ID" value="LOC119719843"/>
</dbReference>
<dbReference type="AlphaFoldDB" id="A0A913Z0S7"/>
<dbReference type="InterPro" id="IPR035897">
    <property type="entry name" value="Toll_tir_struct_dom_sf"/>
</dbReference>
<dbReference type="PROSITE" id="PS50104">
    <property type="entry name" value="TIR"/>
    <property type="match status" value="1"/>
</dbReference>
<keyword evidence="1" id="KW-0802">TPR repeat</keyword>
<dbReference type="Pfam" id="PF13181">
    <property type="entry name" value="TPR_8"/>
    <property type="match status" value="1"/>
</dbReference>
<keyword evidence="4" id="KW-1185">Reference proteome</keyword>
<dbReference type="InterPro" id="IPR042342">
    <property type="entry name" value="TTC22"/>
</dbReference>
<dbReference type="PANTHER" id="PTHR16253">
    <property type="entry name" value="TETRATRICOPEPTIDE REPEAT PROTEIN 22"/>
    <property type="match status" value="1"/>
</dbReference>
<dbReference type="GO" id="GO:0007165">
    <property type="term" value="P:signal transduction"/>
    <property type="evidence" value="ECO:0007669"/>
    <property type="project" value="InterPro"/>
</dbReference>
<feature type="repeat" description="TPR" evidence="1">
    <location>
        <begin position="364"/>
        <end position="397"/>
    </location>
</feature>
<accession>A0A913Z0S7</accession>
<name>A0A913Z0S7_PATMI</name>